<reference evidence="2" key="1">
    <citation type="journal article" date="2012" name="Nat. Biotechnol.">
        <title>Draft genome sequence of pigeonpea (Cajanus cajan), an orphan legume crop of resource-poor farmers.</title>
        <authorList>
            <person name="Varshney R.K."/>
            <person name="Chen W."/>
            <person name="Li Y."/>
            <person name="Bharti A.K."/>
            <person name="Saxena R.K."/>
            <person name="Schlueter J.A."/>
            <person name="Donoghue M.T."/>
            <person name="Azam S."/>
            <person name="Fan G."/>
            <person name="Whaley A.M."/>
            <person name="Farmer A.D."/>
            <person name="Sheridan J."/>
            <person name="Iwata A."/>
            <person name="Tuteja R."/>
            <person name="Penmetsa R.V."/>
            <person name="Wu W."/>
            <person name="Upadhyaya H.D."/>
            <person name="Yang S.P."/>
            <person name="Shah T."/>
            <person name="Saxena K.B."/>
            <person name="Michael T."/>
            <person name="McCombie W.R."/>
            <person name="Yang B."/>
            <person name="Zhang G."/>
            <person name="Yang H."/>
            <person name="Wang J."/>
            <person name="Spillane C."/>
            <person name="Cook D.R."/>
            <person name="May G.D."/>
            <person name="Xu X."/>
            <person name="Jackson S.A."/>
        </authorList>
    </citation>
    <scope>NUCLEOTIDE SEQUENCE [LARGE SCALE GENOMIC DNA]</scope>
</reference>
<evidence type="ECO:0000313" key="2">
    <source>
        <dbReference type="EMBL" id="KYP31854.1"/>
    </source>
</evidence>
<evidence type="ECO:0000259" key="1">
    <source>
        <dbReference type="Pfam" id="PF20167"/>
    </source>
</evidence>
<dbReference type="Gramene" id="C.cajan_43392.t">
    <property type="protein sequence ID" value="C.cajan_43392.t.cds1"/>
    <property type="gene ID" value="C.cajan_43392"/>
</dbReference>
<dbReference type="Proteomes" id="UP000075243">
    <property type="component" value="Unassembled WGS sequence"/>
</dbReference>
<gene>
    <name evidence="2" type="ORF">KK1_047632</name>
</gene>
<sequence>MDPANISVVREFYCNARVLSNEFPEYTSYVWGITIRFDAATINTFLDTHLTEGLRYCEYSDWVARSKNYRLVERTV</sequence>
<dbReference type="Pfam" id="PF20167">
    <property type="entry name" value="Transposase_32"/>
    <property type="match status" value="1"/>
</dbReference>
<keyword evidence="3" id="KW-1185">Reference proteome</keyword>
<evidence type="ECO:0000313" key="3">
    <source>
        <dbReference type="Proteomes" id="UP000075243"/>
    </source>
</evidence>
<protein>
    <recommendedName>
        <fullName evidence="1">Putative plant transposon protein domain-containing protein</fullName>
    </recommendedName>
</protein>
<dbReference type="AlphaFoldDB" id="A0A151QNL6"/>
<name>A0A151QNL6_CAJCA</name>
<organism evidence="2 3">
    <name type="scientific">Cajanus cajan</name>
    <name type="common">Pigeon pea</name>
    <name type="synonym">Cajanus indicus</name>
    <dbReference type="NCBI Taxonomy" id="3821"/>
    <lineage>
        <taxon>Eukaryota</taxon>
        <taxon>Viridiplantae</taxon>
        <taxon>Streptophyta</taxon>
        <taxon>Embryophyta</taxon>
        <taxon>Tracheophyta</taxon>
        <taxon>Spermatophyta</taxon>
        <taxon>Magnoliopsida</taxon>
        <taxon>eudicotyledons</taxon>
        <taxon>Gunneridae</taxon>
        <taxon>Pentapetalae</taxon>
        <taxon>rosids</taxon>
        <taxon>fabids</taxon>
        <taxon>Fabales</taxon>
        <taxon>Fabaceae</taxon>
        <taxon>Papilionoideae</taxon>
        <taxon>50 kb inversion clade</taxon>
        <taxon>NPAAA clade</taxon>
        <taxon>indigoferoid/millettioid clade</taxon>
        <taxon>Phaseoleae</taxon>
        <taxon>Cajanus</taxon>
    </lineage>
</organism>
<dbReference type="InterPro" id="IPR046796">
    <property type="entry name" value="Transposase_32_dom"/>
</dbReference>
<proteinExistence type="predicted"/>
<accession>A0A151QNL6</accession>
<feature type="domain" description="Putative plant transposon protein" evidence="1">
    <location>
        <begin position="2"/>
        <end position="75"/>
    </location>
</feature>
<dbReference type="EMBL" id="KQ485623">
    <property type="protein sequence ID" value="KYP31854.1"/>
    <property type="molecule type" value="Genomic_DNA"/>
</dbReference>